<organism evidence="1 2">
    <name type="scientific">Bipolaris victoriae (strain FI3)</name>
    <name type="common">Victoria blight of oats agent</name>
    <name type="synonym">Cochliobolus victoriae</name>
    <dbReference type="NCBI Taxonomy" id="930091"/>
    <lineage>
        <taxon>Eukaryota</taxon>
        <taxon>Fungi</taxon>
        <taxon>Dikarya</taxon>
        <taxon>Ascomycota</taxon>
        <taxon>Pezizomycotina</taxon>
        <taxon>Dothideomycetes</taxon>
        <taxon>Pleosporomycetidae</taxon>
        <taxon>Pleosporales</taxon>
        <taxon>Pleosporineae</taxon>
        <taxon>Pleosporaceae</taxon>
        <taxon>Bipolaris</taxon>
    </lineage>
</organism>
<protein>
    <submittedName>
        <fullName evidence="1">Uncharacterized protein</fullName>
    </submittedName>
</protein>
<name>W7EWG7_BIPV3</name>
<sequence>MITARAMKRRRLAEDARIAAASIPDQPQNIFLNLPQEIRDQIYTFIFKKSRAMEFFLQILCLPLCPILLTKGEIRKLLRKYQRLSIMDVNLQIDVVRSPRIHWKNAYSQAIWHDFKAGRNKESSAQPTHFFFKKAVRDIRLCHTHGITDFHWLYRLVTIDNDFHYRERDFLCLLKQAQAQATDLCLELYWDCWTYKQREEALLES</sequence>
<dbReference type="Proteomes" id="UP000054337">
    <property type="component" value="Unassembled WGS sequence"/>
</dbReference>
<dbReference type="HOGENOM" id="CLU_1337311_0_0_1"/>
<dbReference type="GeneID" id="26253023"/>
<evidence type="ECO:0000313" key="1">
    <source>
        <dbReference type="EMBL" id="EUN31304.1"/>
    </source>
</evidence>
<gene>
    <name evidence="1" type="ORF">COCVIDRAFT_23151</name>
</gene>
<dbReference type="RefSeq" id="XP_014560767.1">
    <property type="nucleotide sequence ID" value="XM_014705281.1"/>
</dbReference>
<keyword evidence="2" id="KW-1185">Reference proteome</keyword>
<dbReference type="EMBL" id="KI968700">
    <property type="protein sequence ID" value="EUN31304.1"/>
    <property type="molecule type" value="Genomic_DNA"/>
</dbReference>
<reference evidence="1 2" key="1">
    <citation type="journal article" date="2013" name="PLoS Genet.">
        <title>Comparative genome structure, secondary metabolite, and effector coding capacity across Cochliobolus pathogens.</title>
        <authorList>
            <person name="Condon B.J."/>
            <person name="Leng Y."/>
            <person name="Wu D."/>
            <person name="Bushley K.E."/>
            <person name="Ohm R.A."/>
            <person name="Otillar R."/>
            <person name="Martin J."/>
            <person name="Schackwitz W."/>
            <person name="Grimwood J."/>
            <person name="MohdZainudin N."/>
            <person name="Xue C."/>
            <person name="Wang R."/>
            <person name="Manning V.A."/>
            <person name="Dhillon B."/>
            <person name="Tu Z.J."/>
            <person name="Steffenson B.J."/>
            <person name="Salamov A."/>
            <person name="Sun H."/>
            <person name="Lowry S."/>
            <person name="LaButti K."/>
            <person name="Han J."/>
            <person name="Copeland A."/>
            <person name="Lindquist E."/>
            <person name="Barry K."/>
            <person name="Schmutz J."/>
            <person name="Baker S.E."/>
            <person name="Ciuffetti L.M."/>
            <person name="Grigoriev I.V."/>
            <person name="Zhong S."/>
            <person name="Turgeon B.G."/>
        </authorList>
    </citation>
    <scope>NUCLEOTIDE SEQUENCE [LARGE SCALE GENOMIC DNA]</scope>
    <source>
        <strain evidence="1 2">FI3</strain>
    </source>
</reference>
<dbReference type="AlphaFoldDB" id="W7EWG7"/>
<accession>W7EWG7</accession>
<proteinExistence type="predicted"/>
<evidence type="ECO:0000313" key="2">
    <source>
        <dbReference type="Proteomes" id="UP000054337"/>
    </source>
</evidence>